<sequence length="56" mass="6488">MYHAALTIILINKGLSLKDIAIVQICLKVSIFFQMISYFIIFKASLFMLLCISWFI</sequence>
<dbReference type="EMBL" id="CP002267">
    <property type="protein sequence ID" value="ADQ44774.1"/>
    <property type="molecule type" value="Genomic_DNA"/>
</dbReference>
<protein>
    <submittedName>
        <fullName evidence="1">Multidrug-efflux transporter</fullName>
    </submittedName>
</protein>
<gene>
    <name evidence="1" type="primary">pmrB</name>
    <name evidence="1" type="ORF">Bbu297_Y08</name>
</gene>
<proteinExistence type="predicted"/>
<keyword evidence="1" id="KW-0614">Plasmid</keyword>
<geneLocation type="plasmid" evidence="1">
    <name>297_lp28-5</name>
</geneLocation>
<dbReference type="AlphaFoldDB" id="A0A9N7G4H4"/>
<organism evidence="1">
    <name type="scientific">Borreliella burgdorferi 297</name>
    <dbReference type="NCBI Taxonomy" id="521009"/>
    <lineage>
        <taxon>Bacteria</taxon>
        <taxon>Pseudomonadati</taxon>
        <taxon>Spirochaetota</taxon>
        <taxon>Spirochaetia</taxon>
        <taxon>Spirochaetales</taxon>
        <taxon>Borreliaceae</taxon>
        <taxon>Borreliella</taxon>
    </lineage>
</organism>
<name>A0A9N7G4H4_BORBG</name>
<accession>A0A9N7G4H4</accession>
<reference evidence="1" key="1">
    <citation type="journal article" date="2011" name="J. Bacteriol.">
        <title>Whole-genome sequences of thirteen isolates of Borrelia burgdorferi.</title>
        <authorList>
            <person name="Schutzer S.E."/>
            <person name="Fraser-Liggett C.M."/>
            <person name="Casjens S.R."/>
            <person name="Qiu W.G."/>
            <person name="Dunn J.J."/>
            <person name="Mongodin E.F."/>
            <person name="Luft B.J."/>
        </authorList>
    </citation>
    <scope>NUCLEOTIDE SEQUENCE [LARGE SCALE GENOMIC DNA]</scope>
    <source>
        <strain evidence="1">297</strain>
    </source>
</reference>
<evidence type="ECO:0000313" key="1">
    <source>
        <dbReference type="EMBL" id="ADQ44774.1"/>
    </source>
</evidence>